<sequence length="237" mass="26224">MPSFPTAFCGACGQDHYDISSEAELKLWKDLEAANASFDSRVASAIIAILRDCSTGKDCYLKTTIHHAIRVEGERIQLQQETFDLKAEKDGLRGEIQRLHNKLLDERAENRDLAGEIAMLVGQKEEMSLRIQALGAEKQELQKLVLDAAAKDTGAEKVDKETSDGISGPRKLVCQACYESSGTPIDMCDGRYPCTQCMAQGHTCLYRNCFKNHGGRGCKSSKCTMWHGEEGYGHDEL</sequence>
<dbReference type="RefSeq" id="XP_033578201.1">
    <property type="nucleotide sequence ID" value="XM_033725456.1"/>
</dbReference>
<reference evidence="2 4" key="1">
    <citation type="journal article" date="2020" name="Stud. Mycol.">
        <title>101 Dothideomycetes genomes: a test case for predicting lifestyles and emergence of pathogens.</title>
        <authorList>
            <person name="Haridas S."/>
            <person name="Albert R."/>
            <person name="Binder M."/>
            <person name="Bloem J."/>
            <person name="Labutti K."/>
            <person name="Salamov A."/>
            <person name="Andreopoulos B."/>
            <person name="Baker S."/>
            <person name="Barry K."/>
            <person name="Bills G."/>
            <person name="Bluhm B."/>
            <person name="Cannon C."/>
            <person name="Castanera R."/>
            <person name="Culley D."/>
            <person name="Daum C."/>
            <person name="Ezra D."/>
            <person name="Gonzalez J."/>
            <person name="Henrissat B."/>
            <person name="Kuo A."/>
            <person name="Liang C."/>
            <person name="Lipzen A."/>
            <person name="Lutzoni F."/>
            <person name="Magnuson J."/>
            <person name="Mondo S."/>
            <person name="Nolan M."/>
            <person name="Ohm R."/>
            <person name="Pangilinan J."/>
            <person name="Park H.-J."/>
            <person name="Ramirez L."/>
            <person name="Alfaro M."/>
            <person name="Sun H."/>
            <person name="Tritt A."/>
            <person name="Yoshinaga Y."/>
            <person name="Zwiers L.-H."/>
            <person name="Turgeon B."/>
            <person name="Goodwin S."/>
            <person name="Spatafora J."/>
            <person name="Crous P."/>
            <person name="Grigoriev I."/>
        </authorList>
    </citation>
    <scope>NUCLEOTIDE SEQUENCE</scope>
    <source>
        <strain evidence="2 4">CBS 304.34</strain>
    </source>
</reference>
<dbReference type="GeneID" id="54466349"/>
<keyword evidence="3" id="KW-1185">Reference proteome</keyword>
<evidence type="ECO:0000313" key="4">
    <source>
        <dbReference type="RefSeq" id="XP_033578201.1"/>
    </source>
</evidence>
<name>A0A6A6YTK4_9PEZI</name>
<reference evidence="4" key="3">
    <citation type="submission" date="2025-04" db="UniProtKB">
        <authorList>
            <consortium name="RefSeq"/>
        </authorList>
    </citation>
    <scope>IDENTIFICATION</scope>
    <source>
        <strain evidence="4">CBS 304.34</strain>
    </source>
</reference>
<dbReference type="AlphaFoldDB" id="A0A6A6YTK4"/>
<protein>
    <submittedName>
        <fullName evidence="2 4">Uncharacterized protein</fullName>
    </submittedName>
</protein>
<evidence type="ECO:0000256" key="1">
    <source>
        <dbReference type="SAM" id="Coils"/>
    </source>
</evidence>
<dbReference type="OrthoDB" id="10358879at2759"/>
<feature type="coiled-coil region" evidence="1">
    <location>
        <begin position="89"/>
        <end position="144"/>
    </location>
</feature>
<keyword evidence="1" id="KW-0175">Coiled coil</keyword>
<gene>
    <name evidence="2 4" type="ORF">BDZ99DRAFT_519892</name>
</gene>
<accession>A0A6A6YTK4</accession>
<dbReference type="EMBL" id="MU003699">
    <property type="protein sequence ID" value="KAF2811237.1"/>
    <property type="molecule type" value="Genomic_DNA"/>
</dbReference>
<evidence type="ECO:0000313" key="2">
    <source>
        <dbReference type="EMBL" id="KAF2811237.1"/>
    </source>
</evidence>
<evidence type="ECO:0000313" key="3">
    <source>
        <dbReference type="Proteomes" id="UP000504636"/>
    </source>
</evidence>
<organism evidence="2">
    <name type="scientific">Mytilinidion resinicola</name>
    <dbReference type="NCBI Taxonomy" id="574789"/>
    <lineage>
        <taxon>Eukaryota</taxon>
        <taxon>Fungi</taxon>
        <taxon>Dikarya</taxon>
        <taxon>Ascomycota</taxon>
        <taxon>Pezizomycotina</taxon>
        <taxon>Dothideomycetes</taxon>
        <taxon>Pleosporomycetidae</taxon>
        <taxon>Mytilinidiales</taxon>
        <taxon>Mytilinidiaceae</taxon>
        <taxon>Mytilinidion</taxon>
    </lineage>
</organism>
<reference evidence="4" key="2">
    <citation type="submission" date="2020-04" db="EMBL/GenBank/DDBJ databases">
        <authorList>
            <consortium name="NCBI Genome Project"/>
        </authorList>
    </citation>
    <scope>NUCLEOTIDE SEQUENCE</scope>
    <source>
        <strain evidence="4">CBS 304.34</strain>
    </source>
</reference>
<dbReference type="Proteomes" id="UP000504636">
    <property type="component" value="Unplaced"/>
</dbReference>
<proteinExistence type="predicted"/>